<keyword evidence="5" id="KW-0904">Protein phosphatase</keyword>
<dbReference type="Pfam" id="PF13672">
    <property type="entry name" value="PP2C_2"/>
    <property type="match status" value="1"/>
</dbReference>
<feature type="domain" description="PPM-type phosphatase" evidence="12">
    <location>
        <begin position="21"/>
        <end position="255"/>
    </location>
</feature>
<dbReference type="Gene3D" id="3.60.40.10">
    <property type="entry name" value="PPM-type phosphatase domain"/>
    <property type="match status" value="1"/>
</dbReference>
<comment type="cofactor">
    <cofactor evidence="1">
        <name>Mn(2+)</name>
        <dbReference type="ChEBI" id="CHEBI:29035"/>
    </cofactor>
</comment>
<evidence type="ECO:0000256" key="10">
    <source>
        <dbReference type="ARBA" id="ARBA00077741"/>
    </source>
</evidence>
<dbReference type="AlphaFoldDB" id="A0A076MS26"/>
<dbReference type="InterPro" id="IPR001932">
    <property type="entry name" value="PPM-type_phosphatase-like_dom"/>
</dbReference>
<dbReference type="GO" id="GO:0004722">
    <property type="term" value="F:protein serine/threonine phosphatase activity"/>
    <property type="evidence" value="ECO:0007669"/>
    <property type="project" value="UniProtKB-EC"/>
</dbReference>
<evidence type="ECO:0000259" key="12">
    <source>
        <dbReference type="PROSITE" id="PS51746"/>
    </source>
</evidence>
<evidence type="ECO:0000256" key="8">
    <source>
        <dbReference type="ARBA" id="ARBA00048336"/>
    </source>
</evidence>
<dbReference type="Proteomes" id="UP000062973">
    <property type="component" value="Chromosome"/>
</dbReference>
<evidence type="ECO:0000256" key="4">
    <source>
        <dbReference type="ARBA" id="ARBA00022801"/>
    </source>
</evidence>
<dbReference type="PATRIC" id="fig|1068978.7.peg.1762"/>
<dbReference type="FunFam" id="3.60.40.10:FF:000002">
    <property type="entry name" value="Serine/threonine phosphatase stp"/>
    <property type="match status" value="1"/>
</dbReference>
<evidence type="ECO:0000313" key="14">
    <source>
        <dbReference type="Proteomes" id="UP000062973"/>
    </source>
</evidence>
<accession>A0A076MS26</accession>
<organism evidence="13 14">
    <name type="scientific">Amycolatopsis methanolica 239</name>
    <dbReference type="NCBI Taxonomy" id="1068978"/>
    <lineage>
        <taxon>Bacteria</taxon>
        <taxon>Bacillati</taxon>
        <taxon>Actinomycetota</taxon>
        <taxon>Actinomycetes</taxon>
        <taxon>Pseudonocardiales</taxon>
        <taxon>Pseudonocardiaceae</taxon>
        <taxon>Amycolatopsis</taxon>
        <taxon>Amycolatopsis methanolica group</taxon>
    </lineage>
</organism>
<evidence type="ECO:0000256" key="11">
    <source>
        <dbReference type="ARBA" id="ARBA00079123"/>
    </source>
</evidence>
<evidence type="ECO:0000313" key="13">
    <source>
        <dbReference type="EMBL" id="AIJ21766.1"/>
    </source>
</evidence>
<dbReference type="HOGENOM" id="CLU_034545_0_2_11"/>
<dbReference type="eggNOG" id="COG0631">
    <property type="taxonomic scope" value="Bacteria"/>
</dbReference>
<evidence type="ECO:0000256" key="1">
    <source>
        <dbReference type="ARBA" id="ARBA00001936"/>
    </source>
</evidence>
<comment type="catalytic activity">
    <reaction evidence="8">
        <text>O-phospho-L-threonyl-[protein] + H2O = L-threonyl-[protein] + phosphate</text>
        <dbReference type="Rhea" id="RHEA:47004"/>
        <dbReference type="Rhea" id="RHEA-COMP:11060"/>
        <dbReference type="Rhea" id="RHEA-COMP:11605"/>
        <dbReference type="ChEBI" id="CHEBI:15377"/>
        <dbReference type="ChEBI" id="CHEBI:30013"/>
        <dbReference type="ChEBI" id="CHEBI:43474"/>
        <dbReference type="ChEBI" id="CHEBI:61977"/>
        <dbReference type="EC" id="3.1.3.16"/>
    </reaction>
</comment>
<dbReference type="PANTHER" id="PTHR47992">
    <property type="entry name" value="PROTEIN PHOSPHATASE"/>
    <property type="match status" value="1"/>
</dbReference>
<dbReference type="GO" id="GO:0046872">
    <property type="term" value="F:metal ion binding"/>
    <property type="evidence" value="ECO:0007669"/>
    <property type="project" value="UniProtKB-KW"/>
</dbReference>
<dbReference type="EMBL" id="CP009110">
    <property type="protein sequence ID" value="AIJ21766.1"/>
    <property type="molecule type" value="Genomic_DNA"/>
</dbReference>
<evidence type="ECO:0000256" key="3">
    <source>
        <dbReference type="ARBA" id="ARBA00022723"/>
    </source>
</evidence>
<dbReference type="SMART" id="SM00331">
    <property type="entry name" value="PP2C_SIG"/>
    <property type="match status" value="1"/>
</dbReference>
<dbReference type="KEGG" id="amq:AMETH_1674"/>
<evidence type="ECO:0000256" key="2">
    <source>
        <dbReference type="ARBA" id="ARBA00013081"/>
    </source>
</evidence>
<dbReference type="PROSITE" id="PS51746">
    <property type="entry name" value="PPM_2"/>
    <property type="match status" value="1"/>
</dbReference>
<protein>
    <recommendedName>
        <fullName evidence="9">Serine/threonine protein phosphatase PstP</fullName>
        <ecNumber evidence="2">3.1.3.16</ecNumber>
    </recommendedName>
    <alternativeName>
        <fullName evidence="11">Mycobacterial Ser/Thr phosphatase</fullName>
    </alternativeName>
    <alternativeName>
        <fullName evidence="10">PP2C-family Ser/Thr phosphatase</fullName>
    </alternativeName>
</protein>
<dbReference type="SUPFAM" id="SSF81606">
    <property type="entry name" value="PP2C-like"/>
    <property type="match status" value="1"/>
</dbReference>
<dbReference type="InterPro" id="IPR036457">
    <property type="entry name" value="PPM-type-like_dom_sf"/>
</dbReference>
<proteinExistence type="predicted"/>
<gene>
    <name evidence="13" type="primary">prpB8</name>
    <name evidence="13" type="ORF">AMETH_1674</name>
</gene>
<keyword evidence="6" id="KW-0464">Manganese</keyword>
<dbReference type="CDD" id="cd00143">
    <property type="entry name" value="PP2Cc"/>
    <property type="match status" value="1"/>
</dbReference>
<dbReference type="SMART" id="SM00332">
    <property type="entry name" value="PP2Cc"/>
    <property type="match status" value="1"/>
</dbReference>
<keyword evidence="4" id="KW-0378">Hydrolase</keyword>
<evidence type="ECO:0000256" key="6">
    <source>
        <dbReference type="ARBA" id="ARBA00023211"/>
    </source>
</evidence>
<evidence type="ECO:0000256" key="7">
    <source>
        <dbReference type="ARBA" id="ARBA00047761"/>
    </source>
</evidence>
<reference evidence="13 14" key="1">
    <citation type="submission" date="2014-07" db="EMBL/GenBank/DDBJ databases">
        <title>Whole Genome Sequence of the Amycolatopsis methanolica 239.</title>
        <authorList>
            <person name="Tang B."/>
        </authorList>
    </citation>
    <scope>NUCLEOTIDE SEQUENCE [LARGE SCALE GENOMIC DNA]</scope>
    <source>
        <strain evidence="13 14">239</strain>
    </source>
</reference>
<keyword evidence="14" id="KW-1185">Reference proteome</keyword>
<keyword evidence="3" id="KW-0479">Metal-binding</keyword>
<dbReference type="STRING" id="1068978.AMETH_1674"/>
<dbReference type="InterPro" id="IPR015655">
    <property type="entry name" value="PP2C"/>
</dbReference>
<evidence type="ECO:0000256" key="5">
    <source>
        <dbReference type="ARBA" id="ARBA00022912"/>
    </source>
</evidence>
<dbReference type="EC" id="3.1.3.16" evidence="2"/>
<comment type="catalytic activity">
    <reaction evidence="7">
        <text>O-phospho-L-seryl-[protein] + H2O = L-seryl-[protein] + phosphate</text>
        <dbReference type="Rhea" id="RHEA:20629"/>
        <dbReference type="Rhea" id="RHEA-COMP:9863"/>
        <dbReference type="Rhea" id="RHEA-COMP:11604"/>
        <dbReference type="ChEBI" id="CHEBI:15377"/>
        <dbReference type="ChEBI" id="CHEBI:29999"/>
        <dbReference type="ChEBI" id="CHEBI:43474"/>
        <dbReference type="ChEBI" id="CHEBI:83421"/>
        <dbReference type="EC" id="3.1.3.16"/>
    </reaction>
</comment>
<evidence type="ECO:0000256" key="9">
    <source>
        <dbReference type="ARBA" id="ARBA00071184"/>
    </source>
</evidence>
<sequence length="269" mass="28034">MPRFAGRCFTSLMEPGPLTISYAVASDVGQRREANEDSVYTSPRLLAVADGMGGHVAGEVASSGAVAAIAALDERLEAESAKADVEALAAAVSDAGARLRAQVEEDSRLQGMGTTLTVLAWDGTSFAVAHVGDSRAYRLREGELTQVTRDHTVVQELVDQGRISPELAMSHPQRSVLTRALQGVGEPEPDLFVVDARPGDRYLICSDGLSDVATPDQLTEVLTTVPTPEEAVQRLVELANAGGGPDNISCIVADVAEVTGPADAADVAG</sequence>
<name>A0A076MS26_AMYME</name>